<name>A0ABU9I0J1_9FLAO</name>
<dbReference type="EMBL" id="JBBYHR010000010">
    <property type="protein sequence ID" value="MEL1245943.1"/>
    <property type="molecule type" value="Genomic_DNA"/>
</dbReference>
<proteinExistence type="predicted"/>
<comment type="caution">
    <text evidence="1">The sequence shown here is derived from an EMBL/GenBank/DDBJ whole genome shotgun (WGS) entry which is preliminary data.</text>
</comment>
<evidence type="ECO:0000313" key="2">
    <source>
        <dbReference type="Proteomes" id="UP001464555"/>
    </source>
</evidence>
<gene>
    <name evidence="1" type="ORF">AAEO56_16845</name>
</gene>
<protein>
    <submittedName>
        <fullName evidence="1">Uncharacterized protein</fullName>
    </submittedName>
</protein>
<reference evidence="1 2" key="1">
    <citation type="submission" date="2024-04" db="EMBL/GenBank/DDBJ databases">
        <title>Flavobacterium sp. DGU11 16S ribosomal RNA gene Genome sequencing and assembly.</title>
        <authorList>
            <person name="Park S."/>
        </authorList>
    </citation>
    <scope>NUCLEOTIDE SEQUENCE [LARGE SCALE GENOMIC DNA]</scope>
    <source>
        <strain evidence="1 2">DGU11</strain>
    </source>
</reference>
<sequence length="40" mass="4711">MLETSFGLSFFMKPPKKETNIRYIYLRVTVDGVRKETSNI</sequence>
<dbReference type="RefSeq" id="WP_341698240.1">
    <property type="nucleotide sequence ID" value="NZ_JBBYHR010000010.1"/>
</dbReference>
<evidence type="ECO:0000313" key="1">
    <source>
        <dbReference type="EMBL" id="MEL1245943.1"/>
    </source>
</evidence>
<organism evidence="1 2">
    <name type="scientific">Flavobacterium arundinis</name>
    <dbReference type="NCBI Taxonomy" id="3139143"/>
    <lineage>
        <taxon>Bacteria</taxon>
        <taxon>Pseudomonadati</taxon>
        <taxon>Bacteroidota</taxon>
        <taxon>Flavobacteriia</taxon>
        <taxon>Flavobacteriales</taxon>
        <taxon>Flavobacteriaceae</taxon>
        <taxon>Flavobacterium</taxon>
    </lineage>
</organism>
<accession>A0ABU9I0J1</accession>
<keyword evidence="2" id="KW-1185">Reference proteome</keyword>
<dbReference type="Proteomes" id="UP001464555">
    <property type="component" value="Unassembled WGS sequence"/>
</dbReference>